<protein>
    <recommendedName>
        <fullName evidence="3">Peptidase A2 domain-containing protein</fullName>
    </recommendedName>
</protein>
<keyword evidence="2" id="KW-1185">Reference proteome</keyword>
<dbReference type="Pfam" id="PF13650">
    <property type="entry name" value="Asp_protease_2"/>
    <property type="match status" value="1"/>
</dbReference>
<evidence type="ECO:0000313" key="2">
    <source>
        <dbReference type="Proteomes" id="UP000321577"/>
    </source>
</evidence>
<comment type="caution">
    <text evidence="1">The sequence shown here is derived from an EMBL/GenBank/DDBJ whole genome shotgun (WGS) entry which is preliminary data.</text>
</comment>
<organism evidence="1 2">
    <name type="scientific">Brevifollis gellanilyticus</name>
    <dbReference type="NCBI Taxonomy" id="748831"/>
    <lineage>
        <taxon>Bacteria</taxon>
        <taxon>Pseudomonadati</taxon>
        <taxon>Verrucomicrobiota</taxon>
        <taxon>Verrucomicrobiia</taxon>
        <taxon>Verrucomicrobiales</taxon>
        <taxon>Verrucomicrobiaceae</taxon>
    </lineage>
</organism>
<dbReference type="Proteomes" id="UP000321577">
    <property type="component" value="Unassembled WGS sequence"/>
</dbReference>
<reference evidence="1 2" key="1">
    <citation type="submission" date="2019-07" db="EMBL/GenBank/DDBJ databases">
        <title>Whole genome shotgun sequence of Brevifollis gellanilyticus NBRC 108608.</title>
        <authorList>
            <person name="Hosoyama A."/>
            <person name="Uohara A."/>
            <person name="Ohji S."/>
            <person name="Ichikawa N."/>
        </authorList>
    </citation>
    <scope>NUCLEOTIDE SEQUENCE [LARGE SCALE GENOMIC DNA]</scope>
    <source>
        <strain evidence="1 2">NBRC 108608</strain>
    </source>
</reference>
<proteinExistence type="predicted"/>
<dbReference type="EMBL" id="BKAG01000009">
    <property type="protein sequence ID" value="GEP42407.1"/>
    <property type="molecule type" value="Genomic_DNA"/>
</dbReference>
<sequence length="302" mass="33189">MRKLQAGTISKAEFQSRLTGLDKAIRADLPSHPVTVPFVLRSGTPVIQATGPKDEPMEMLLDSGAARLVMGAQDAVKAGVATIDSRQVQATMLGVVGKEQGLVGLLSPLQIGAWSLPAYPCFVRTFENFGQGVHYPANILGFDLPTRYCSYLTIDYRTKKATFGFREAFRPNSMLRRSTAPFRVQQGVAFINLESKGVKWSCLLDTGSFNGIEIDETIATKLGVQDQGKIVEGLVLVAVGGTVTSDKARLRTVTLPEISLLGGKYKQAEIDISPGLPRVGSFFLKDYRVTFDFRQRRLWLEW</sequence>
<dbReference type="AlphaFoldDB" id="A0A512M6P4"/>
<evidence type="ECO:0008006" key="3">
    <source>
        <dbReference type="Google" id="ProtNLM"/>
    </source>
</evidence>
<dbReference type="InterPro" id="IPR021109">
    <property type="entry name" value="Peptidase_aspartic_dom_sf"/>
</dbReference>
<accession>A0A512M6P4</accession>
<dbReference type="Gene3D" id="2.40.70.10">
    <property type="entry name" value="Acid Proteases"/>
    <property type="match status" value="2"/>
</dbReference>
<name>A0A512M6P4_9BACT</name>
<evidence type="ECO:0000313" key="1">
    <source>
        <dbReference type="EMBL" id="GEP42407.1"/>
    </source>
</evidence>
<gene>
    <name evidence="1" type="ORF">BGE01nite_16980</name>
</gene>